<dbReference type="InterPro" id="IPR000700">
    <property type="entry name" value="PAS-assoc_C"/>
</dbReference>
<dbReference type="SMART" id="SM00086">
    <property type="entry name" value="PAC"/>
    <property type="match status" value="2"/>
</dbReference>
<dbReference type="InterPro" id="IPR052155">
    <property type="entry name" value="Biofilm_reg_signaling"/>
</dbReference>
<dbReference type="SUPFAM" id="SSF55781">
    <property type="entry name" value="GAF domain-like"/>
    <property type="match status" value="1"/>
</dbReference>
<proteinExistence type="predicted"/>
<dbReference type="InterPro" id="IPR001610">
    <property type="entry name" value="PAC"/>
</dbReference>
<evidence type="ECO:0000313" key="5">
    <source>
        <dbReference type="Proteomes" id="UP000197596"/>
    </source>
</evidence>
<dbReference type="SMART" id="SM00091">
    <property type="entry name" value="PAS"/>
    <property type="match status" value="2"/>
</dbReference>
<gene>
    <name evidence="4" type="ORF">CEJ42_17125</name>
</gene>
<dbReference type="Proteomes" id="UP000197596">
    <property type="component" value="Unassembled WGS sequence"/>
</dbReference>
<dbReference type="SUPFAM" id="SSF55073">
    <property type="entry name" value="Nucleotide cyclase"/>
    <property type="match status" value="1"/>
</dbReference>
<dbReference type="PROSITE" id="PS50112">
    <property type="entry name" value="PAS"/>
    <property type="match status" value="2"/>
</dbReference>
<name>A0A246WN65_9BURK</name>
<dbReference type="NCBIfam" id="TIGR00254">
    <property type="entry name" value="GGDEF"/>
    <property type="match status" value="1"/>
</dbReference>
<dbReference type="InterPro" id="IPR003018">
    <property type="entry name" value="GAF"/>
</dbReference>
<dbReference type="InterPro" id="IPR029787">
    <property type="entry name" value="Nucleotide_cyclase"/>
</dbReference>
<dbReference type="SMART" id="SM00267">
    <property type="entry name" value="GGDEF"/>
    <property type="match status" value="1"/>
</dbReference>
<dbReference type="Pfam" id="PF01590">
    <property type="entry name" value="GAF"/>
    <property type="match status" value="1"/>
</dbReference>
<dbReference type="PROSITE" id="PS50887">
    <property type="entry name" value="GGDEF"/>
    <property type="match status" value="1"/>
</dbReference>
<dbReference type="Gene3D" id="3.30.450.40">
    <property type="match status" value="1"/>
</dbReference>
<dbReference type="InterPro" id="IPR000014">
    <property type="entry name" value="PAS"/>
</dbReference>
<accession>A0A246WN65</accession>
<dbReference type="NCBIfam" id="TIGR00229">
    <property type="entry name" value="sensory_box"/>
    <property type="match status" value="2"/>
</dbReference>
<organism evidence="4 5">
    <name type="scientific">Herbaspirillum robiniae</name>
    <dbReference type="NCBI Taxonomy" id="2014887"/>
    <lineage>
        <taxon>Bacteria</taxon>
        <taxon>Pseudomonadati</taxon>
        <taxon>Pseudomonadota</taxon>
        <taxon>Betaproteobacteria</taxon>
        <taxon>Burkholderiales</taxon>
        <taxon>Oxalobacteraceae</taxon>
        <taxon>Herbaspirillum</taxon>
    </lineage>
</organism>
<feature type="domain" description="PAS" evidence="1">
    <location>
        <begin position="325"/>
        <end position="379"/>
    </location>
</feature>
<dbReference type="GO" id="GO:0006355">
    <property type="term" value="P:regulation of DNA-templated transcription"/>
    <property type="evidence" value="ECO:0007669"/>
    <property type="project" value="InterPro"/>
</dbReference>
<dbReference type="PROSITE" id="PS50113">
    <property type="entry name" value="PAC"/>
    <property type="match status" value="1"/>
</dbReference>
<evidence type="ECO:0000259" key="3">
    <source>
        <dbReference type="PROSITE" id="PS50887"/>
    </source>
</evidence>
<feature type="domain" description="PAS" evidence="1">
    <location>
        <begin position="180"/>
        <end position="250"/>
    </location>
</feature>
<dbReference type="EMBL" id="NJGU01000009">
    <property type="protein sequence ID" value="OWY27808.1"/>
    <property type="molecule type" value="Genomic_DNA"/>
</dbReference>
<sequence length="617" mass="68993">MSIPYPVEEKKRLAFLHSLGLLDTAPDPAFDRVTRLASKLLDVPISLVSLVDENRQWFKSKVGLEAGQTPREDAFCAYTIMEDDSLVVPDATNDARFSRNPLVLSDPNIRFYAGVPIRGTQGLAIGTLCVIDSKPKTLKPEELDVLHDLASIVTKEIQLLEGLLDTHDKLARTGAKLEDNEQRFRSVFELAKVGIALVNPEGRWLRVNESLCQIVGYSEQELLALSFQDITHPNDLNSDLALLRQLIDGELTQYQLDKRYIRKGGQEVWINLSVSKKVDHEDRLEYFISVVKDIHAEKKAQLELEALHQQLEHKVVERTNELRKRESELSAVLENASDAYVSLDGSGCVTAWNRESEVVFGWLATEALGKPLDQLLMPSGDSPHARQWITYLADGMRSVVVRRSDLVARRKDCSELAVEVRMRSLLVNDQRISIMFLHDISERKHNEARRDYEIQHDLLTGLLNRRALADMLPLAQERARRNGNPLSVLFIDLDGFKKVNDVYGHEAGDLLLQTVAERIRDSIRQTDSAFRLAGDEFVVILEGPNGTLENARARGEKLIAAISAPVPLPSSVDATVGASIGIAFQDVGVNKPPAEILKEADAQMYRAKSLGKGTICY</sequence>
<dbReference type="PANTHER" id="PTHR44757:SF2">
    <property type="entry name" value="BIOFILM ARCHITECTURE MAINTENANCE PROTEIN MBAA"/>
    <property type="match status" value="1"/>
</dbReference>
<evidence type="ECO:0000259" key="2">
    <source>
        <dbReference type="PROSITE" id="PS50113"/>
    </source>
</evidence>
<evidence type="ECO:0000259" key="1">
    <source>
        <dbReference type="PROSITE" id="PS50112"/>
    </source>
</evidence>
<reference evidence="4 5" key="1">
    <citation type="submission" date="2017-06" db="EMBL/GenBank/DDBJ databases">
        <title>Herbaspirillum phytohormonus sp. nov., isolated from the root nodule of Robinia pseudoacacia in lead-zinc mine.</title>
        <authorList>
            <person name="Fan M."/>
            <person name="Lin Y."/>
        </authorList>
    </citation>
    <scope>NUCLEOTIDE SEQUENCE [LARGE SCALE GENOMIC DNA]</scope>
    <source>
        <strain evidence="4 5">HZ10</strain>
    </source>
</reference>
<dbReference type="CDD" id="cd00130">
    <property type="entry name" value="PAS"/>
    <property type="match status" value="2"/>
</dbReference>
<evidence type="ECO:0000313" key="4">
    <source>
        <dbReference type="EMBL" id="OWY27808.1"/>
    </source>
</evidence>
<dbReference type="SUPFAM" id="SSF55785">
    <property type="entry name" value="PYP-like sensor domain (PAS domain)"/>
    <property type="match status" value="2"/>
</dbReference>
<protein>
    <submittedName>
        <fullName evidence="4">Sensor domain-containing diguanylate cyclase</fullName>
    </submittedName>
</protein>
<dbReference type="RefSeq" id="WP_088751944.1">
    <property type="nucleotide sequence ID" value="NZ_NJGU01000009.1"/>
</dbReference>
<dbReference type="InterPro" id="IPR043128">
    <property type="entry name" value="Rev_trsase/Diguanyl_cyclase"/>
</dbReference>
<dbReference type="Gene3D" id="3.30.450.20">
    <property type="entry name" value="PAS domain"/>
    <property type="match status" value="2"/>
</dbReference>
<dbReference type="Pfam" id="PF00990">
    <property type="entry name" value="GGDEF"/>
    <property type="match status" value="1"/>
</dbReference>
<dbReference type="Gene3D" id="3.30.70.270">
    <property type="match status" value="1"/>
</dbReference>
<dbReference type="Pfam" id="PF13426">
    <property type="entry name" value="PAS_9"/>
    <property type="match status" value="1"/>
</dbReference>
<dbReference type="PANTHER" id="PTHR44757">
    <property type="entry name" value="DIGUANYLATE CYCLASE DGCP"/>
    <property type="match status" value="1"/>
</dbReference>
<dbReference type="InterPro" id="IPR000160">
    <property type="entry name" value="GGDEF_dom"/>
</dbReference>
<dbReference type="InterPro" id="IPR013767">
    <property type="entry name" value="PAS_fold"/>
</dbReference>
<dbReference type="CDD" id="cd01949">
    <property type="entry name" value="GGDEF"/>
    <property type="match status" value="1"/>
</dbReference>
<dbReference type="Pfam" id="PF00989">
    <property type="entry name" value="PAS"/>
    <property type="match status" value="1"/>
</dbReference>
<dbReference type="AlphaFoldDB" id="A0A246WN65"/>
<feature type="domain" description="PAC" evidence="2">
    <location>
        <begin position="254"/>
        <end position="306"/>
    </location>
</feature>
<dbReference type="SMART" id="SM00065">
    <property type="entry name" value="GAF"/>
    <property type="match status" value="1"/>
</dbReference>
<comment type="caution">
    <text evidence="4">The sequence shown here is derived from an EMBL/GenBank/DDBJ whole genome shotgun (WGS) entry which is preliminary data.</text>
</comment>
<feature type="domain" description="GGDEF" evidence="3">
    <location>
        <begin position="484"/>
        <end position="617"/>
    </location>
</feature>
<dbReference type="InterPro" id="IPR035965">
    <property type="entry name" value="PAS-like_dom_sf"/>
</dbReference>
<dbReference type="InterPro" id="IPR029016">
    <property type="entry name" value="GAF-like_dom_sf"/>
</dbReference>